<evidence type="ECO:0000256" key="9">
    <source>
        <dbReference type="SAM" id="MobiDB-lite"/>
    </source>
</evidence>
<dbReference type="PANTHER" id="PTHR46876">
    <property type="entry name" value="LOW-DENSITY LIPOPROTEIN RECEPTOR-RELATED PROTEIN 11"/>
    <property type="match status" value="1"/>
</dbReference>
<evidence type="ECO:0000256" key="4">
    <source>
        <dbReference type="ARBA" id="ARBA00022989"/>
    </source>
</evidence>
<comment type="subcellular location">
    <subcellularLocation>
        <location evidence="1">Membrane</location>
        <topology evidence="1">Single-pass type I membrane protein</topology>
    </subcellularLocation>
</comment>
<dbReference type="Pfam" id="PF07502">
    <property type="entry name" value="MANEC"/>
    <property type="match status" value="1"/>
</dbReference>
<feature type="region of interest" description="Disordered" evidence="9">
    <location>
        <begin position="230"/>
        <end position="256"/>
    </location>
</feature>
<evidence type="ECO:0000256" key="5">
    <source>
        <dbReference type="ARBA" id="ARBA00023136"/>
    </source>
</evidence>
<dbReference type="InterPro" id="IPR013980">
    <property type="entry name" value="MANSC_dom"/>
</dbReference>
<dbReference type="GO" id="GO:0016020">
    <property type="term" value="C:membrane"/>
    <property type="evidence" value="ECO:0007669"/>
    <property type="project" value="UniProtKB-SubCell"/>
</dbReference>
<comment type="caution">
    <text evidence="8">Lacks conserved residue(s) required for the propagation of feature annotation.</text>
</comment>
<feature type="signal peptide" evidence="11">
    <location>
        <begin position="1"/>
        <end position="23"/>
    </location>
</feature>
<evidence type="ECO:0000256" key="10">
    <source>
        <dbReference type="SAM" id="Phobius"/>
    </source>
</evidence>
<feature type="region of interest" description="Disordered" evidence="9">
    <location>
        <begin position="275"/>
        <end position="380"/>
    </location>
</feature>
<evidence type="ECO:0000256" key="1">
    <source>
        <dbReference type="ARBA" id="ARBA00004479"/>
    </source>
</evidence>
<evidence type="ECO:0000313" key="14">
    <source>
        <dbReference type="Proteomes" id="UP000002358"/>
    </source>
</evidence>
<evidence type="ECO:0000313" key="13">
    <source>
        <dbReference type="EnsemblMetazoa" id="XP_031785615"/>
    </source>
</evidence>
<dbReference type="PROSITE" id="PS01209">
    <property type="entry name" value="LDLRA_1"/>
    <property type="match status" value="1"/>
</dbReference>
<dbReference type="InParanoid" id="A0A7M7T9W1"/>
<dbReference type="KEGG" id="nvi:100678057"/>
<dbReference type="PROSITE" id="PS50068">
    <property type="entry name" value="LDLRA_2"/>
    <property type="match status" value="1"/>
</dbReference>
<feature type="chain" id="PRO_5029461168" description="MANSC domain-containing protein" evidence="11">
    <location>
        <begin position="24"/>
        <end position="676"/>
    </location>
</feature>
<dbReference type="InterPro" id="IPR036055">
    <property type="entry name" value="LDL_receptor-like_sf"/>
</dbReference>
<dbReference type="EnsemblMetazoa" id="XM_031929755">
    <property type="protein sequence ID" value="XP_031785615"/>
    <property type="gene ID" value="LOC100678057"/>
</dbReference>
<keyword evidence="14" id="KW-1185">Reference proteome</keyword>
<feature type="domain" description="MANSC" evidence="12">
    <location>
        <begin position="48"/>
        <end position="125"/>
    </location>
</feature>
<evidence type="ECO:0000256" key="8">
    <source>
        <dbReference type="PROSITE-ProRule" id="PRU00124"/>
    </source>
</evidence>
<dbReference type="OrthoDB" id="10037294at2759"/>
<keyword evidence="3 11" id="KW-0732">Signal</keyword>
<accession>A0A7M7T9W1</accession>
<dbReference type="Pfam" id="PF00057">
    <property type="entry name" value="Ldl_recept_a"/>
    <property type="match status" value="1"/>
</dbReference>
<feature type="compositionally biased region" description="Polar residues" evidence="9">
    <location>
        <begin position="307"/>
        <end position="330"/>
    </location>
</feature>
<keyword evidence="2 10" id="KW-0812">Transmembrane</keyword>
<feature type="transmembrane region" description="Helical" evidence="10">
    <location>
        <begin position="626"/>
        <end position="648"/>
    </location>
</feature>
<evidence type="ECO:0000256" key="6">
    <source>
        <dbReference type="ARBA" id="ARBA00023157"/>
    </source>
</evidence>
<feature type="compositionally biased region" description="Basic and acidic residues" evidence="9">
    <location>
        <begin position="526"/>
        <end position="545"/>
    </location>
</feature>
<keyword evidence="4 10" id="KW-1133">Transmembrane helix</keyword>
<dbReference type="SUPFAM" id="SSF57424">
    <property type="entry name" value="LDL receptor-like module"/>
    <property type="match status" value="1"/>
</dbReference>
<reference evidence="13" key="1">
    <citation type="submission" date="2021-01" db="UniProtKB">
        <authorList>
            <consortium name="EnsemblMetazoa"/>
        </authorList>
    </citation>
    <scope>IDENTIFICATION</scope>
</reference>
<dbReference type="PANTHER" id="PTHR46876:SF1">
    <property type="entry name" value="LOW-DENSITY LIPOPROTEIN RECEPTOR-RELATED PROTEIN 11"/>
    <property type="match status" value="1"/>
</dbReference>
<proteinExistence type="predicted"/>
<evidence type="ECO:0000259" key="12">
    <source>
        <dbReference type="PROSITE" id="PS50986"/>
    </source>
</evidence>
<dbReference type="SMR" id="A0A7M7T9W1"/>
<keyword evidence="6" id="KW-1015">Disulfide bond</keyword>
<dbReference type="FunCoup" id="A0A7M7T9W1">
    <property type="interactions" value="11"/>
</dbReference>
<evidence type="ECO:0000256" key="7">
    <source>
        <dbReference type="ARBA" id="ARBA00023180"/>
    </source>
</evidence>
<dbReference type="CDD" id="cd00112">
    <property type="entry name" value="LDLa"/>
    <property type="match status" value="1"/>
</dbReference>
<dbReference type="InterPro" id="IPR023415">
    <property type="entry name" value="LDLR_class-A_CS"/>
</dbReference>
<protein>
    <recommendedName>
        <fullName evidence="12">MANSC domain-containing protein</fullName>
    </recommendedName>
</protein>
<sequence>MRQRLLVIFLLVSCCCCCCCCYSQDVNGQPEKQETVMGLQTCIDGFVVHRDKIIRTQDSRDMGAKYLTEFDVESRIECMKWCCETEHCDVFIFEEKKPGSCYLFHCGPPHDFKCKFTSHANYSSAVLTVNYNLQNAAALEEQMRHNQQEHELKSLRKMEPSPKEYRDYFTGASVLTSTTLAPPPPSTSTTTAPAKIPVCSRNQFECRSSDDCIAIYNVCDGIPQCADGSDEATELGCPVDRTTLPPPPPPPPPAIVPSPKPYIPLLPEMIRYQQMMQQQQQHGQYPMDYLGGREQDASKGWPMVNPNLHQLSPNQELSYGRGYNSQQMPGESNAGPSGMAPQVPQQHHQQAQVPPPQPPSPKQQQQQSPPQLPVNYKPPGYNQWNNYPAPIYEQNANKLSDNAALNVMHAQNALPSAYEQEQPPRIFNHKGPGMRMEDMEAANMGMYGQDPNRGYAPYYPAVMHHVPQNPNSWQEAAGSPPQQQQVQVVIATPSPPHEQQHQEQPKKHASTSTSAPPCDSEEKQDDDTAKDQSNHNKKSENDEAHKRVHSATTKAKDSLDGHSAEHHESKPAAENNKADNHKAQEAELRTMADTHLQEHKSMAITDHIRRHGTKLEDLEMYRPKGAVISLALGLTVTAVMAVLIACRLRVVKRRGRGRGHDSYAHDADYLVNGMYL</sequence>
<dbReference type="Gene3D" id="4.10.400.10">
    <property type="entry name" value="Low-density Lipoprotein Receptor"/>
    <property type="match status" value="1"/>
</dbReference>
<dbReference type="Proteomes" id="UP000002358">
    <property type="component" value="Chromosome 1"/>
</dbReference>
<keyword evidence="5 10" id="KW-0472">Membrane</keyword>
<feature type="region of interest" description="Disordered" evidence="9">
    <location>
        <begin position="494"/>
        <end position="581"/>
    </location>
</feature>
<dbReference type="GeneID" id="100678057"/>
<evidence type="ECO:0000256" key="2">
    <source>
        <dbReference type="ARBA" id="ARBA00022692"/>
    </source>
</evidence>
<dbReference type="SMART" id="SM00192">
    <property type="entry name" value="LDLa"/>
    <property type="match status" value="1"/>
</dbReference>
<feature type="compositionally biased region" description="Basic and acidic residues" evidence="9">
    <location>
        <begin position="554"/>
        <end position="581"/>
    </location>
</feature>
<keyword evidence="7" id="KW-0325">Glycoprotein</keyword>
<name>A0A7M7T9W1_NASVI</name>
<evidence type="ECO:0000256" key="11">
    <source>
        <dbReference type="SAM" id="SignalP"/>
    </source>
</evidence>
<dbReference type="RefSeq" id="XP_031785615.1">
    <property type="nucleotide sequence ID" value="XM_031929755.2"/>
</dbReference>
<evidence type="ECO:0000256" key="3">
    <source>
        <dbReference type="ARBA" id="ARBA00022729"/>
    </source>
</evidence>
<feature type="compositionally biased region" description="Low complexity" evidence="9">
    <location>
        <begin position="340"/>
        <end position="352"/>
    </location>
</feature>
<dbReference type="PROSITE" id="PS50986">
    <property type="entry name" value="MANSC"/>
    <property type="match status" value="1"/>
</dbReference>
<dbReference type="InterPro" id="IPR002172">
    <property type="entry name" value="LDrepeatLR_classA_rpt"/>
</dbReference>
<dbReference type="InterPro" id="IPR011106">
    <property type="entry name" value="MANSC_N"/>
</dbReference>
<organism evidence="13 14">
    <name type="scientific">Nasonia vitripennis</name>
    <name type="common">Parasitic wasp</name>
    <dbReference type="NCBI Taxonomy" id="7425"/>
    <lineage>
        <taxon>Eukaryota</taxon>
        <taxon>Metazoa</taxon>
        <taxon>Ecdysozoa</taxon>
        <taxon>Arthropoda</taxon>
        <taxon>Hexapoda</taxon>
        <taxon>Insecta</taxon>
        <taxon>Pterygota</taxon>
        <taxon>Neoptera</taxon>
        <taxon>Endopterygota</taxon>
        <taxon>Hymenoptera</taxon>
        <taxon>Apocrita</taxon>
        <taxon>Proctotrupomorpha</taxon>
        <taxon>Chalcidoidea</taxon>
        <taxon>Pteromalidae</taxon>
        <taxon>Pteromalinae</taxon>
        <taxon>Nasonia</taxon>
    </lineage>
</organism>
<dbReference type="AlphaFoldDB" id="A0A7M7T9W1"/>
<feature type="compositionally biased region" description="Pro residues" evidence="9">
    <location>
        <begin position="244"/>
        <end position="256"/>
    </location>
</feature>
<dbReference type="SMART" id="SM00765">
    <property type="entry name" value="MANEC"/>
    <property type="match status" value="1"/>
</dbReference>